<evidence type="ECO:0000313" key="2">
    <source>
        <dbReference type="EMBL" id="KAK5606247.1"/>
    </source>
</evidence>
<feature type="compositionally biased region" description="Basic and acidic residues" evidence="1">
    <location>
        <begin position="30"/>
        <end position="41"/>
    </location>
</feature>
<protein>
    <submittedName>
        <fullName evidence="2">Uncharacterized protein</fullName>
    </submittedName>
</protein>
<accession>A0AAV9RCE7</accession>
<keyword evidence="3" id="KW-1185">Reference proteome</keyword>
<sequence>EPAKKRTKQRARRGSLHGSISGLQQKKVLAKPEKRRSSDRRTGARDWRFLYLVPVRDATLPLCPPSISPQSGIQLPPHHRSLCWAPHTSSAQFGTALHLHHSLPACRLTPSFLFALPPAEDAVPVRTLFLLLWRFGQVPPYPSWRVWPTLLPLAWRPRLRFLVPSLAPVITQCPLVAPGRRMNPLLPLCSLELLYTILLFMPWSPAIRSSRRGTIHRAFHRRNYRCRAIHVCHSHRSPGSPEQTLEVHNQLKYWKAERGCYSSSSLTVEIIEAVCQKIIKGNFLPVSALASEGSADAPAPLEVSQTPLPLPLRVSATPLLLPLRLFRMPQVLLTPLSVSRAML</sequence>
<comment type="caution">
    <text evidence="2">The sequence shown here is derived from an EMBL/GenBank/DDBJ whole genome shotgun (WGS) entry which is preliminary data.</text>
</comment>
<name>A0AAV9RCE7_9TELE</name>
<organism evidence="2 3">
    <name type="scientific">Crenichthys baileyi</name>
    <name type="common">White River springfish</name>
    <dbReference type="NCBI Taxonomy" id="28760"/>
    <lineage>
        <taxon>Eukaryota</taxon>
        <taxon>Metazoa</taxon>
        <taxon>Chordata</taxon>
        <taxon>Craniata</taxon>
        <taxon>Vertebrata</taxon>
        <taxon>Euteleostomi</taxon>
        <taxon>Actinopterygii</taxon>
        <taxon>Neopterygii</taxon>
        <taxon>Teleostei</taxon>
        <taxon>Neoteleostei</taxon>
        <taxon>Acanthomorphata</taxon>
        <taxon>Ovalentaria</taxon>
        <taxon>Atherinomorphae</taxon>
        <taxon>Cyprinodontiformes</taxon>
        <taxon>Goodeidae</taxon>
        <taxon>Crenichthys</taxon>
    </lineage>
</organism>
<feature type="non-terminal residue" evidence="2">
    <location>
        <position position="1"/>
    </location>
</feature>
<dbReference type="AlphaFoldDB" id="A0AAV9RCE7"/>
<dbReference type="Proteomes" id="UP001311232">
    <property type="component" value="Unassembled WGS sequence"/>
</dbReference>
<proteinExistence type="predicted"/>
<gene>
    <name evidence="2" type="ORF">CRENBAI_024712</name>
</gene>
<feature type="region of interest" description="Disordered" evidence="1">
    <location>
        <begin position="1"/>
        <end position="41"/>
    </location>
</feature>
<reference evidence="2 3" key="1">
    <citation type="submission" date="2021-06" db="EMBL/GenBank/DDBJ databases">
        <authorList>
            <person name="Palmer J.M."/>
        </authorList>
    </citation>
    <scope>NUCLEOTIDE SEQUENCE [LARGE SCALE GENOMIC DNA]</scope>
    <source>
        <strain evidence="2 3">MEX-2019</strain>
        <tissue evidence="2">Muscle</tissue>
    </source>
</reference>
<dbReference type="EMBL" id="JAHHUM010002094">
    <property type="protein sequence ID" value="KAK5606247.1"/>
    <property type="molecule type" value="Genomic_DNA"/>
</dbReference>
<feature type="compositionally biased region" description="Basic residues" evidence="1">
    <location>
        <begin position="1"/>
        <end position="15"/>
    </location>
</feature>
<evidence type="ECO:0000313" key="3">
    <source>
        <dbReference type="Proteomes" id="UP001311232"/>
    </source>
</evidence>
<evidence type="ECO:0000256" key="1">
    <source>
        <dbReference type="SAM" id="MobiDB-lite"/>
    </source>
</evidence>